<dbReference type="OrthoDB" id="4174719at2"/>
<dbReference type="PANTHER" id="PTHR43774:SF1">
    <property type="entry name" value="PEPTIDE METHIONINE SULFOXIDE REDUCTASE MSRA 2"/>
    <property type="match status" value="1"/>
</dbReference>
<dbReference type="PANTHER" id="PTHR43774">
    <property type="entry name" value="PEPTIDE METHIONINE SULFOXIDE REDUCTASE"/>
    <property type="match status" value="1"/>
</dbReference>
<evidence type="ECO:0000259" key="5">
    <source>
        <dbReference type="Pfam" id="PF01625"/>
    </source>
</evidence>
<comment type="caution">
    <text evidence="6">The sequence shown here is derived from an EMBL/GenBank/DDBJ whole genome shotgun (WGS) entry which is preliminary data.</text>
</comment>
<dbReference type="RefSeq" id="WP_078347027.1">
    <property type="nucleotide sequence ID" value="NZ_MBTF01000003.1"/>
</dbReference>
<accession>A0A1S9PJS2</accession>
<dbReference type="InterPro" id="IPR002569">
    <property type="entry name" value="Met_Sox_Rdtase_MsrA_dom"/>
</dbReference>
<protein>
    <recommendedName>
        <fullName evidence="1">peptide-methionine (S)-S-oxide reductase</fullName>
        <ecNumber evidence="1">1.8.4.11</ecNumber>
    </recommendedName>
</protein>
<keyword evidence="2" id="KW-0560">Oxidoreductase</keyword>
<evidence type="ECO:0000313" key="6">
    <source>
        <dbReference type="EMBL" id="OOQ61200.1"/>
    </source>
</evidence>
<dbReference type="Proteomes" id="UP000189739">
    <property type="component" value="Unassembled WGS sequence"/>
</dbReference>
<dbReference type="STRING" id="1792845.BC343_22435"/>
<feature type="domain" description="Peptide methionine sulphoxide reductase MsrA" evidence="5">
    <location>
        <begin position="4"/>
        <end position="139"/>
    </location>
</feature>
<sequence>MQQIGFGGSCHWCTEAIFLSLKGVGQVLQGWIASDGDNTSFSEAVIVEFDVEVISLETLIAVHLYTHSCTSTHSMRGKYRSAVYIFGEGQAAQAEAAILKLQSDFDEPIITQVLPFKEFKPNKEEYLDYYYSNPDKPFCQNIVNPKLRVLLERFGDSVDSERLNHLGR</sequence>
<dbReference type="EMBL" id="MBTF01000003">
    <property type="protein sequence ID" value="OOQ61200.1"/>
    <property type="molecule type" value="Genomic_DNA"/>
</dbReference>
<dbReference type="AlphaFoldDB" id="A0A1S9PJS2"/>
<evidence type="ECO:0000256" key="2">
    <source>
        <dbReference type="ARBA" id="ARBA00023002"/>
    </source>
</evidence>
<keyword evidence="7" id="KW-1185">Reference proteome</keyword>
<evidence type="ECO:0000256" key="1">
    <source>
        <dbReference type="ARBA" id="ARBA00012502"/>
    </source>
</evidence>
<reference evidence="6 7" key="1">
    <citation type="submission" date="2016-07" db="EMBL/GenBank/DDBJ databases">
        <title>Genomic analysis of zinc-resistant bacterium Mucilaginibacter pedocola TBZ30.</title>
        <authorList>
            <person name="Huang J."/>
            <person name="Tang J."/>
        </authorList>
    </citation>
    <scope>NUCLEOTIDE SEQUENCE [LARGE SCALE GENOMIC DNA]</scope>
    <source>
        <strain evidence="6 7">TBZ30</strain>
    </source>
</reference>
<dbReference type="GO" id="GO:0008113">
    <property type="term" value="F:peptide-methionine (S)-S-oxide reductase activity"/>
    <property type="evidence" value="ECO:0007669"/>
    <property type="project" value="UniProtKB-EC"/>
</dbReference>
<evidence type="ECO:0000256" key="3">
    <source>
        <dbReference type="ARBA" id="ARBA00047806"/>
    </source>
</evidence>
<dbReference type="Pfam" id="PF01625">
    <property type="entry name" value="PMSR"/>
    <property type="match status" value="1"/>
</dbReference>
<comment type="catalytic activity">
    <reaction evidence="3">
        <text>L-methionyl-[protein] + [thioredoxin]-disulfide + H2O = L-methionyl-(S)-S-oxide-[protein] + [thioredoxin]-dithiol</text>
        <dbReference type="Rhea" id="RHEA:14217"/>
        <dbReference type="Rhea" id="RHEA-COMP:10698"/>
        <dbReference type="Rhea" id="RHEA-COMP:10700"/>
        <dbReference type="Rhea" id="RHEA-COMP:12313"/>
        <dbReference type="Rhea" id="RHEA-COMP:12315"/>
        <dbReference type="ChEBI" id="CHEBI:15377"/>
        <dbReference type="ChEBI" id="CHEBI:16044"/>
        <dbReference type="ChEBI" id="CHEBI:29950"/>
        <dbReference type="ChEBI" id="CHEBI:44120"/>
        <dbReference type="ChEBI" id="CHEBI:50058"/>
        <dbReference type="EC" id="1.8.4.11"/>
    </reaction>
</comment>
<dbReference type="Gene3D" id="3.30.1060.10">
    <property type="entry name" value="Peptide methionine sulphoxide reductase MsrA"/>
    <property type="match status" value="1"/>
</dbReference>
<dbReference type="EC" id="1.8.4.11" evidence="1"/>
<gene>
    <name evidence="6" type="ORF">BC343_22435</name>
</gene>
<name>A0A1S9PJS2_9SPHI</name>
<evidence type="ECO:0000256" key="4">
    <source>
        <dbReference type="ARBA" id="ARBA00048782"/>
    </source>
</evidence>
<dbReference type="SUPFAM" id="SSF55068">
    <property type="entry name" value="Peptide methionine sulfoxide reductase"/>
    <property type="match status" value="1"/>
</dbReference>
<evidence type="ECO:0000313" key="7">
    <source>
        <dbReference type="Proteomes" id="UP000189739"/>
    </source>
</evidence>
<proteinExistence type="predicted"/>
<dbReference type="InterPro" id="IPR036509">
    <property type="entry name" value="Met_Sox_Rdtase_MsrA_sf"/>
</dbReference>
<comment type="catalytic activity">
    <reaction evidence="4">
        <text>[thioredoxin]-disulfide + L-methionine + H2O = L-methionine (S)-S-oxide + [thioredoxin]-dithiol</text>
        <dbReference type="Rhea" id="RHEA:19993"/>
        <dbReference type="Rhea" id="RHEA-COMP:10698"/>
        <dbReference type="Rhea" id="RHEA-COMP:10700"/>
        <dbReference type="ChEBI" id="CHEBI:15377"/>
        <dbReference type="ChEBI" id="CHEBI:29950"/>
        <dbReference type="ChEBI" id="CHEBI:50058"/>
        <dbReference type="ChEBI" id="CHEBI:57844"/>
        <dbReference type="ChEBI" id="CHEBI:58772"/>
        <dbReference type="EC" id="1.8.4.11"/>
    </reaction>
</comment>
<organism evidence="6 7">
    <name type="scientific">Mucilaginibacter pedocola</name>
    <dbReference type="NCBI Taxonomy" id="1792845"/>
    <lineage>
        <taxon>Bacteria</taxon>
        <taxon>Pseudomonadati</taxon>
        <taxon>Bacteroidota</taxon>
        <taxon>Sphingobacteriia</taxon>
        <taxon>Sphingobacteriales</taxon>
        <taxon>Sphingobacteriaceae</taxon>
        <taxon>Mucilaginibacter</taxon>
    </lineage>
</organism>